<evidence type="ECO:0000313" key="2">
    <source>
        <dbReference type="Proteomes" id="UP001296921"/>
    </source>
</evidence>
<name>A0ABS1IST0_9GAMM</name>
<sequence length="154" mass="17799">MRGITVTMIFVIPVLFLFGCGGDSQVTEDMLVGGEWKCETVDSQQAYFNDGKFGDAVIDANKIGTMRVISYFKKDNDFFVSVDRNPQKHKYEFRVKSEYYLKTNDNVTEKIEYVYVSNDEYKYIVNGDISRFLPDGNVESLSKYKKIDNCLRNN</sequence>
<gene>
    <name evidence="1" type="ORF">I2494_13475</name>
</gene>
<dbReference type="RefSeq" id="WP_218467285.1">
    <property type="nucleotide sequence ID" value="NZ_JADRCR010000007.1"/>
</dbReference>
<evidence type="ECO:0000313" key="1">
    <source>
        <dbReference type="EMBL" id="MBK5144709.1"/>
    </source>
</evidence>
<organism evidence="1 2">
    <name type="scientific">Limnobaculum allomyrinae</name>
    <dbReference type="NCBI Taxonomy" id="2791986"/>
    <lineage>
        <taxon>Bacteria</taxon>
        <taxon>Pseudomonadati</taxon>
        <taxon>Pseudomonadota</taxon>
        <taxon>Gammaproteobacteria</taxon>
        <taxon>Enterobacterales</taxon>
        <taxon>Budviciaceae</taxon>
        <taxon>Limnobaculum</taxon>
    </lineage>
</organism>
<reference evidence="1 2" key="1">
    <citation type="submission" date="2020-11" db="EMBL/GenBank/DDBJ databases">
        <title>Insectihabitans protaetiae gen. nov. sp. nov. and Insectihabitans allomyrinae sp. nov., isolated from larvae of Protaetia brevitarsis seulensis and Allomyrina dichotoma, respectively.</title>
        <authorList>
            <person name="Lee S.D."/>
            <person name="Byeon Y.-S."/>
            <person name="Kim S.-M."/>
            <person name="Yang H.L."/>
            <person name="Kim I.S."/>
        </authorList>
    </citation>
    <scope>NUCLEOTIDE SEQUENCE [LARGE SCALE GENOMIC DNA]</scope>
    <source>
        <strain evidence="1 2">BWR-B9</strain>
    </source>
</reference>
<dbReference type="PROSITE" id="PS51257">
    <property type="entry name" value="PROKAR_LIPOPROTEIN"/>
    <property type="match status" value="1"/>
</dbReference>
<comment type="caution">
    <text evidence="1">The sequence shown here is derived from an EMBL/GenBank/DDBJ whole genome shotgun (WGS) entry which is preliminary data.</text>
</comment>
<evidence type="ECO:0008006" key="3">
    <source>
        <dbReference type="Google" id="ProtNLM"/>
    </source>
</evidence>
<dbReference type="EMBL" id="JADRCR010000007">
    <property type="protein sequence ID" value="MBK5144709.1"/>
    <property type="molecule type" value="Genomic_DNA"/>
</dbReference>
<keyword evidence="2" id="KW-1185">Reference proteome</keyword>
<dbReference type="Proteomes" id="UP001296921">
    <property type="component" value="Unassembled WGS sequence"/>
</dbReference>
<protein>
    <recommendedName>
        <fullName evidence="3">Lipoprotein</fullName>
    </recommendedName>
</protein>
<proteinExistence type="predicted"/>
<accession>A0ABS1IST0</accession>